<evidence type="ECO:0000256" key="7">
    <source>
        <dbReference type="ARBA" id="ARBA00022842"/>
    </source>
</evidence>
<evidence type="ECO:0000256" key="6">
    <source>
        <dbReference type="ARBA" id="ARBA00022723"/>
    </source>
</evidence>
<organism evidence="18 19">
    <name type="scientific">Acrasis kona</name>
    <dbReference type="NCBI Taxonomy" id="1008807"/>
    <lineage>
        <taxon>Eukaryota</taxon>
        <taxon>Discoba</taxon>
        <taxon>Heterolobosea</taxon>
        <taxon>Tetramitia</taxon>
        <taxon>Eutetramitia</taxon>
        <taxon>Acrasidae</taxon>
        <taxon>Acrasis</taxon>
    </lineage>
</organism>
<reference evidence="18 19" key="1">
    <citation type="submission" date="2024-03" db="EMBL/GenBank/DDBJ databases">
        <title>The Acrasis kona genome and developmental transcriptomes reveal deep origins of eukaryotic multicellular pathways.</title>
        <authorList>
            <person name="Sheikh S."/>
            <person name="Fu C.-J."/>
            <person name="Brown M.W."/>
            <person name="Baldauf S.L."/>
        </authorList>
    </citation>
    <scope>NUCLEOTIDE SEQUENCE [LARGE SCALE GENOMIC DNA]</scope>
    <source>
        <strain evidence="18 19">ATCC MYA-3509</strain>
    </source>
</reference>
<dbReference type="Pfam" id="PF16870">
    <property type="entry name" value="OxoGdeHyase_C"/>
    <property type="match status" value="1"/>
</dbReference>
<dbReference type="InterPro" id="IPR031717">
    <property type="entry name" value="ODO-1/KGD_C"/>
</dbReference>
<evidence type="ECO:0000256" key="5">
    <source>
        <dbReference type="ARBA" id="ARBA00012280"/>
    </source>
</evidence>
<evidence type="ECO:0000256" key="3">
    <source>
        <dbReference type="ARBA" id="ARBA00004173"/>
    </source>
</evidence>
<dbReference type="Pfam" id="PF02779">
    <property type="entry name" value="Transket_pyr"/>
    <property type="match status" value="1"/>
</dbReference>
<comment type="cofactor">
    <cofactor evidence="2">
        <name>thiamine diphosphate</name>
        <dbReference type="ChEBI" id="CHEBI:58937"/>
    </cofactor>
</comment>
<evidence type="ECO:0000256" key="4">
    <source>
        <dbReference type="ARBA" id="ARBA00006936"/>
    </source>
</evidence>
<dbReference type="Proteomes" id="UP001431209">
    <property type="component" value="Unassembled WGS sequence"/>
</dbReference>
<dbReference type="SMART" id="SM00861">
    <property type="entry name" value="Transket_pyr"/>
    <property type="match status" value="1"/>
</dbReference>
<evidence type="ECO:0000256" key="11">
    <source>
        <dbReference type="ARBA" id="ARBA00023128"/>
    </source>
</evidence>
<evidence type="ECO:0000259" key="17">
    <source>
        <dbReference type="SMART" id="SM00861"/>
    </source>
</evidence>
<keyword evidence="6" id="KW-0479">Metal-binding</keyword>
<dbReference type="GO" id="GO:0004591">
    <property type="term" value="F:oxoglutarate dehydrogenase (succinyl-transferring) activity"/>
    <property type="evidence" value="ECO:0007669"/>
    <property type="project" value="UniProtKB-EC"/>
</dbReference>
<keyword evidence="10" id="KW-0786">Thiamine pyrophosphate</keyword>
<evidence type="ECO:0000256" key="14">
    <source>
        <dbReference type="ARBA" id="ARBA00042984"/>
    </source>
</evidence>
<keyword evidence="7" id="KW-0460">Magnesium</keyword>
<dbReference type="InterPro" id="IPR032106">
    <property type="entry name" value="2-oxogl_dehyd_N"/>
</dbReference>
<dbReference type="PANTHER" id="PTHR23152">
    <property type="entry name" value="2-OXOGLUTARATE DEHYDROGENASE"/>
    <property type="match status" value="1"/>
</dbReference>
<evidence type="ECO:0000256" key="2">
    <source>
        <dbReference type="ARBA" id="ARBA00001964"/>
    </source>
</evidence>
<dbReference type="Gene3D" id="3.40.50.12470">
    <property type="match status" value="1"/>
</dbReference>
<comment type="subcellular location">
    <subcellularLocation>
        <location evidence="3">Mitochondrion</location>
    </subcellularLocation>
</comment>
<keyword evidence="8" id="KW-0809">Transit peptide</keyword>
<dbReference type="GO" id="GO:0006099">
    <property type="term" value="P:tricarboxylic acid cycle"/>
    <property type="evidence" value="ECO:0007669"/>
    <property type="project" value="TreeGrafter"/>
</dbReference>
<evidence type="ECO:0000256" key="16">
    <source>
        <dbReference type="SAM" id="MobiDB-lite"/>
    </source>
</evidence>
<dbReference type="Gene3D" id="3.40.50.970">
    <property type="match status" value="1"/>
</dbReference>
<comment type="catalytic activity">
    <reaction evidence="15">
        <text>N(6)-[(R)-lipoyl]-L-lysyl-[protein] + 2-oxoglutarate + H(+) = N(6)-[(R)-S(8)-succinyldihydrolipoyl]-L-lysyl-[protein] + CO2</text>
        <dbReference type="Rhea" id="RHEA:12188"/>
        <dbReference type="Rhea" id="RHEA-COMP:10474"/>
        <dbReference type="Rhea" id="RHEA-COMP:20092"/>
        <dbReference type="ChEBI" id="CHEBI:15378"/>
        <dbReference type="ChEBI" id="CHEBI:16526"/>
        <dbReference type="ChEBI" id="CHEBI:16810"/>
        <dbReference type="ChEBI" id="CHEBI:83099"/>
        <dbReference type="ChEBI" id="CHEBI:83120"/>
        <dbReference type="EC" id="1.2.4.2"/>
    </reaction>
</comment>
<dbReference type="EMBL" id="JAOPGA020001155">
    <property type="protein sequence ID" value="KAL0485642.1"/>
    <property type="molecule type" value="Genomic_DNA"/>
</dbReference>
<protein>
    <recommendedName>
        <fullName evidence="13">2-oxoglutarate dehydrogenase, mitochondrial</fullName>
        <ecNumber evidence="5">1.2.4.2</ecNumber>
    </recommendedName>
    <alternativeName>
        <fullName evidence="14">2-oxoglutarate dehydrogenase complex component E1</fullName>
    </alternativeName>
</protein>
<dbReference type="Gene3D" id="1.10.287.1150">
    <property type="entry name" value="TPP helical domain"/>
    <property type="match status" value="1"/>
</dbReference>
<feature type="compositionally biased region" description="Low complexity" evidence="16">
    <location>
        <begin position="553"/>
        <end position="575"/>
    </location>
</feature>
<evidence type="ECO:0000256" key="12">
    <source>
        <dbReference type="ARBA" id="ARBA00037426"/>
    </source>
</evidence>
<dbReference type="NCBIfam" id="TIGR00239">
    <property type="entry name" value="2oxo_dh_E1"/>
    <property type="match status" value="1"/>
</dbReference>
<dbReference type="CDD" id="cd02016">
    <property type="entry name" value="TPP_E1_OGDC_like"/>
    <property type="match status" value="1"/>
</dbReference>
<dbReference type="EC" id="1.2.4.2" evidence="5"/>
<dbReference type="PIRSF" id="PIRSF000157">
    <property type="entry name" value="Oxoglu_dh_E1"/>
    <property type="match status" value="1"/>
</dbReference>
<comment type="similarity">
    <text evidence="4">Belongs to the alpha-ketoglutarate dehydrogenase family.</text>
</comment>
<keyword evidence="19" id="KW-1185">Reference proteome</keyword>
<keyword evidence="9" id="KW-0560">Oxidoreductase</keyword>
<dbReference type="GO" id="GO:0005739">
    <property type="term" value="C:mitochondrion"/>
    <property type="evidence" value="ECO:0007669"/>
    <property type="project" value="UniProtKB-SubCell"/>
</dbReference>
<dbReference type="Pfam" id="PF00676">
    <property type="entry name" value="E1_dh"/>
    <property type="match status" value="1"/>
</dbReference>
<dbReference type="InterPro" id="IPR042179">
    <property type="entry name" value="KGD_C_sf"/>
</dbReference>
<dbReference type="PANTHER" id="PTHR23152:SF4">
    <property type="entry name" value="2-OXOADIPATE DEHYDROGENASE COMPLEX COMPONENT E1"/>
    <property type="match status" value="1"/>
</dbReference>
<dbReference type="GO" id="GO:0046872">
    <property type="term" value="F:metal ion binding"/>
    <property type="evidence" value="ECO:0007669"/>
    <property type="project" value="UniProtKB-KW"/>
</dbReference>
<dbReference type="AlphaFoldDB" id="A0AAW2Z740"/>
<dbReference type="FunFam" id="3.40.50.12470:FF:000003">
    <property type="entry name" value="2-oxoglutarate dehydrogenase E1 component"/>
    <property type="match status" value="1"/>
</dbReference>
<evidence type="ECO:0000256" key="1">
    <source>
        <dbReference type="ARBA" id="ARBA00001946"/>
    </source>
</evidence>
<evidence type="ECO:0000256" key="8">
    <source>
        <dbReference type="ARBA" id="ARBA00022946"/>
    </source>
</evidence>
<evidence type="ECO:0000256" key="9">
    <source>
        <dbReference type="ARBA" id="ARBA00023002"/>
    </source>
</evidence>
<feature type="domain" description="Transketolase-like pyrimidine-binding" evidence="17">
    <location>
        <begin position="657"/>
        <end position="865"/>
    </location>
</feature>
<dbReference type="NCBIfam" id="NF006914">
    <property type="entry name" value="PRK09404.1"/>
    <property type="match status" value="1"/>
</dbReference>
<comment type="caution">
    <text evidence="18">The sequence shown here is derived from an EMBL/GenBank/DDBJ whole genome shotgun (WGS) entry which is preliminary data.</text>
</comment>
<dbReference type="InterPro" id="IPR029061">
    <property type="entry name" value="THDP-binding"/>
</dbReference>
<evidence type="ECO:0000256" key="15">
    <source>
        <dbReference type="ARBA" id="ARBA00051911"/>
    </source>
</evidence>
<evidence type="ECO:0000313" key="18">
    <source>
        <dbReference type="EMBL" id="KAL0485642.1"/>
    </source>
</evidence>
<dbReference type="Pfam" id="PF16078">
    <property type="entry name" value="2-oxogl_dehyd_N"/>
    <property type="match status" value="1"/>
</dbReference>
<dbReference type="InterPro" id="IPR001017">
    <property type="entry name" value="DH_E1"/>
</dbReference>
<evidence type="ECO:0000256" key="13">
    <source>
        <dbReference type="ARBA" id="ARBA00040267"/>
    </source>
</evidence>
<keyword evidence="11" id="KW-0496">Mitochondrion</keyword>
<name>A0AAW2Z740_9EUKA</name>
<dbReference type="InterPro" id="IPR005475">
    <property type="entry name" value="Transketolase-like_Pyr-bd"/>
</dbReference>
<comment type="cofactor">
    <cofactor evidence="1">
        <name>Mg(2+)</name>
        <dbReference type="ChEBI" id="CHEBI:18420"/>
    </cofactor>
</comment>
<feature type="region of interest" description="Disordered" evidence="16">
    <location>
        <begin position="553"/>
        <end position="580"/>
    </location>
</feature>
<evidence type="ECO:0000313" key="19">
    <source>
        <dbReference type="Proteomes" id="UP001431209"/>
    </source>
</evidence>
<dbReference type="SUPFAM" id="SSF52518">
    <property type="entry name" value="Thiamin diphosphate-binding fold (THDP-binding)"/>
    <property type="match status" value="2"/>
</dbReference>
<dbReference type="NCBIfam" id="NF008907">
    <property type="entry name" value="PRK12270.1"/>
    <property type="match status" value="1"/>
</dbReference>
<accession>A0AAW2Z740</accession>
<dbReference type="GO" id="GO:0045252">
    <property type="term" value="C:oxoglutarate dehydrogenase complex"/>
    <property type="evidence" value="ECO:0007669"/>
    <property type="project" value="TreeGrafter"/>
</dbReference>
<sequence length="1033" mass="117734">MRSSALLRSFSKGYKAAAKAALQRRCFTESKRLLVSQQPMNWSKLCSESFANGSSAQYLEHLEAKWLGDNQSVDEAWQAYFKELYSSSGTPSTEAVHSRPTTDNTLSAAVVALVRAYQVSGHHMADLDPLKLYNADLDSSTPKELDINNYPIRESDLDRTDINFSVEMMSGFLAPQSKPLTIRELIGALQRTYANKIGAEYMHIMNRQQCNWLRERLEVRNPVDLSEKEKKVIWERLAFSDTFETYCGNKFPQAKRFGLEGCESLMPGMKSILDTASSLGVSTFVCGMAHRGRLNFLANVMRKPLENIFAEFQGGKMYEGFGSGDVKYHLGMSTKRHLPYNDKVVDVSLVANPSHLECVNPVVEGKTRAKQFYLNDHKRERVMSILIHGDASFSGQGVVYETMGFSDLHDYTTGGTIHILINNQIGFTTNPRQSRSSPYATDLAKFISAPVFHVNGDDPEAVVQVCKLAAEWRQEFHKDVVVDIVCYRRRGHNELDQPMFTQPKMYRAIDKHEPTLQLYTQRLLKEGVFKNEDEPKQQLAWIKSIFDQAYNSSKESSSHSSSTSSSSSQNDSKVSATGDSAQIEKNMSIEWYRKDSNWEGMLEPSNVSPIRDTGLPLSVLKQLGSKISHYPSTFNIHSGVKRVQDSRANMVDKDQEVDLGMCRDFMFRILIERKVSPDKTYERGTFSHRHSVLIDQETESKFRPLDNISEGQGQFHVSNSSLSEFGVLGFELGYSLESPNALVIWEAQFGDFANGAQTIIDQFISSGEQKWLRSTGLVMLLPHGYEGQGPEHSNARLERYLQLNDESPDCIPDMDPESRRQIQENNWQVVNCTTPANYFHVLRRQLLRSFRKPLVIMTPKSLLRAQKVTIGDRTFKLAVSPLSDMEQGTRFKRVIGESEEDAEQWLDAPEKIRRVLFCTGKVYYDLWKHRRENDIKNVAIIRVEQIAPFPFDRVEEQLRLYPNAEMAWVQEEPQNYGAWQYFYFRARTVLKNINGERDDLVYYGRPSAASPATGFKHIHDKEQEQLCVDAFAK</sequence>
<dbReference type="InterPro" id="IPR011603">
    <property type="entry name" value="2oxoglutarate_DH_E1"/>
</dbReference>
<dbReference type="GO" id="GO:0030976">
    <property type="term" value="F:thiamine pyrophosphate binding"/>
    <property type="evidence" value="ECO:0007669"/>
    <property type="project" value="InterPro"/>
</dbReference>
<comment type="function">
    <text evidence="12">The 2-oxoglutarate dehydrogenase complex catalyzes the overall conversion of 2-oxoglutarate to succinyl-CoA and CO(2). It contains multiple copies of three enzymatic components: 2-oxoglutarate dehydrogenase (E1), dihydrolipoamide succinyltransferase (E2) and lipoamide dehydrogenase (E3).</text>
</comment>
<proteinExistence type="inferred from homology"/>
<dbReference type="FunFam" id="3.40.50.970:FF:000002">
    <property type="entry name" value="2-oxoglutarate dehydrogenase, E1 component"/>
    <property type="match status" value="1"/>
</dbReference>
<dbReference type="Gene3D" id="3.40.50.11610">
    <property type="entry name" value="Multifunctional 2-oxoglutarate metabolism enzyme, C-terminal domain"/>
    <property type="match status" value="1"/>
</dbReference>
<evidence type="ECO:0000256" key="10">
    <source>
        <dbReference type="ARBA" id="ARBA00023052"/>
    </source>
</evidence>
<gene>
    <name evidence="18" type="ORF">AKO1_011893</name>
</gene>